<dbReference type="Proteomes" id="UP000029224">
    <property type="component" value="Unassembled WGS sequence"/>
</dbReference>
<evidence type="ECO:0000313" key="2">
    <source>
        <dbReference type="EMBL" id="GAL36242.1"/>
    </source>
</evidence>
<dbReference type="EMBL" id="BBMT01000009">
    <property type="protein sequence ID" value="GAL36242.1"/>
    <property type="molecule type" value="Genomic_DNA"/>
</dbReference>
<organism evidence="2 3">
    <name type="scientific">Vibrio maritimus</name>
    <dbReference type="NCBI Taxonomy" id="990268"/>
    <lineage>
        <taxon>Bacteria</taxon>
        <taxon>Pseudomonadati</taxon>
        <taxon>Pseudomonadota</taxon>
        <taxon>Gammaproteobacteria</taxon>
        <taxon>Vibrionales</taxon>
        <taxon>Vibrionaceae</taxon>
        <taxon>Vibrio</taxon>
    </lineage>
</organism>
<keyword evidence="3" id="KW-1185">Reference proteome</keyword>
<dbReference type="Pfam" id="PF06226">
    <property type="entry name" value="DUF1007"/>
    <property type="match status" value="1"/>
</dbReference>
<evidence type="ECO:0000256" key="1">
    <source>
        <dbReference type="SAM" id="SignalP"/>
    </source>
</evidence>
<proteinExistence type="predicted"/>
<protein>
    <submittedName>
        <fullName evidence="2">Putative exported protein</fullName>
    </submittedName>
</protein>
<sequence length="208" mass="23582">MPYRLLLCLIVFVYTTHSYAHPHSWIGNELKVNGEGSQVDSITMTWTFDPFSSAYALDGDFSVFDNQQSAQKEALRLMRNLLNTHYFTYLYAGDAPLKFRLPEVYSLSRKGRRMVLNFTLPLSRLVELDKEDLDIQVFDNTYYIDISWKNHSTITLDSALSSDCSFDLITPTPSQDIVDYAMSLGVDDVGDDDLGSHFSQKVSLTCGS</sequence>
<gene>
    <name evidence="2" type="ORF">JCM19240_1684</name>
</gene>
<reference evidence="2 3" key="2">
    <citation type="submission" date="2014-09" db="EMBL/GenBank/DDBJ databases">
        <authorList>
            <consortium name="NBRP consortium"/>
            <person name="Sawabe T."/>
            <person name="Meirelles P."/>
            <person name="Nakanishi M."/>
            <person name="Sayaka M."/>
            <person name="Hattori M."/>
            <person name="Ohkuma M."/>
        </authorList>
    </citation>
    <scope>NUCLEOTIDE SEQUENCE [LARGE SCALE GENOMIC DNA]</scope>
    <source>
        <strain evidence="2 3">JCM 19240</strain>
    </source>
</reference>
<dbReference type="InterPro" id="IPR010412">
    <property type="entry name" value="DUF1007"/>
</dbReference>
<comment type="caution">
    <text evidence="2">The sequence shown here is derived from an EMBL/GenBank/DDBJ whole genome shotgun (WGS) entry which is preliminary data.</text>
</comment>
<name>A0A090TZE9_9VIBR</name>
<evidence type="ECO:0000313" key="3">
    <source>
        <dbReference type="Proteomes" id="UP000029224"/>
    </source>
</evidence>
<reference evidence="2 3" key="1">
    <citation type="submission" date="2014-09" db="EMBL/GenBank/DDBJ databases">
        <title>Vibrio maritimus JCM 19240. (C210) whole genome shotgun sequence.</title>
        <authorList>
            <person name="Sawabe T."/>
            <person name="Meirelles P."/>
            <person name="Nakanishi M."/>
            <person name="Sayaka M."/>
            <person name="Hattori M."/>
            <person name="Ohkuma M."/>
        </authorList>
    </citation>
    <scope>NUCLEOTIDE SEQUENCE [LARGE SCALE GENOMIC DNA]</scope>
    <source>
        <strain evidence="2 3">JCM 19240</strain>
    </source>
</reference>
<accession>A0A090TZE9</accession>
<feature type="signal peptide" evidence="1">
    <location>
        <begin position="1"/>
        <end position="20"/>
    </location>
</feature>
<keyword evidence="1" id="KW-0732">Signal</keyword>
<dbReference type="OrthoDB" id="5781652at2"/>
<dbReference type="AlphaFoldDB" id="A0A090TZE9"/>
<feature type="chain" id="PRO_5001865482" evidence="1">
    <location>
        <begin position="21"/>
        <end position="208"/>
    </location>
</feature>